<dbReference type="InterPro" id="IPR001264">
    <property type="entry name" value="Glyco_trans_51"/>
</dbReference>
<dbReference type="GO" id="GO:0008360">
    <property type="term" value="P:regulation of cell shape"/>
    <property type="evidence" value="ECO:0007669"/>
    <property type="project" value="UniProtKB-KW"/>
</dbReference>
<dbReference type="GO" id="GO:0009002">
    <property type="term" value="F:serine-type D-Ala-D-Ala carboxypeptidase activity"/>
    <property type="evidence" value="ECO:0007669"/>
    <property type="project" value="UniProtKB-EC"/>
</dbReference>
<evidence type="ECO:0000256" key="2">
    <source>
        <dbReference type="ARBA" id="ARBA00004752"/>
    </source>
</evidence>
<keyword evidence="12" id="KW-0573">Peptidoglycan synthesis</keyword>
<evidence type="ECO:0000256" key="13">
    <source>
        <dbReference type="ARBA" id="ARBA00023136"/>
    </source>
</evidence>
<dbReference type="RefSeq" id="WP_045468920.1">
    <property type="nucleotide sequence ID" value="NZ_BBLT01000013.1"/>
</dbReference>
<comment type="similarity">
    <text evidence="4">In the N-terminal section; belongs to the glycosyltransferase 51 family.</text>
</comment>
<dbReference type="OrthoDB" id="9766909at2"/>
<keyword evidence="9" id="KW-0808">Transferase</keyword>
<dbReference type="InterPro" id="IPR012338">
    <property type="entry name" value="Beta-lactam/transpept-like"/>
</dbReference>
<dbReference type="Pfam" id="PF00905">
    <property type="entry name" value="Transpeptidase"/>
    <property type="match status" value="1"/>
</dbReference>
<evidence type="ECO:0000256" key="5">
    <source>
        <dbReference type="ARBA" id="ARBA00022475"/>
    </source>
</evidence>
<sequence length="743" mass="84634">MISFKDKKIKFLWVGFWSFALFIALFIFSISINLFDLFGKIPSLEILENPKSDLSSEVYTEDNVLMGKYFKYNRSNADYSDLPVDLVNALIATEDVRFYRHSGVDFKGTFAIFLYAVTMQKRGSSTLSQQLAKNLFQMRQSKEYQGPLSKFMPVVKFKEIITAIRLERAYTKKEILNMYLNTVEFGNGTYGITSAAKKYFNKKTSKLNTEEAALLIGLLKGPSVYDPIRKEEKALKRRNTVLGQMVKYNYLSKDQFEKLKLKPLALDITYENQNTGLAPYFRDYIEDYLVNWCDEHGYNLYADGLKIYTTINSKLQTYAEDAVSNHMKALQKEFFAEWKGKTPWATNKVDDKKFVERFAKRSERYRVLKAELGDNPDEIFKEMNKKVKMKIYTLNGTKDTTMSPMDSVRYYLHFLHTGMVSMDPHNGQVKAWVGDVNFRYFKYDHVKRGARQPGSTFKPLLYAYAIEEKGLTPCSKVLDTQVPFTMPDGKVWIPKNSNNNYSNDYMTLRRGMARSVNTIAAYLMKLSGPDSIVAFAKRLGITSQLEAVPTLALGTSDVSVFDMTQAYCAFVNNGYRFEPLMVTRIEDKYGNVLEQFRNIPQQVISSETAASMIYMLKGSAEEDGGTARDLVRKFNITSEVGGKTGTTQNSADGWFMGISPDLVSGVWVGADDKNIHFPDMKFGQGARMALPIWGLYMQKVFADKNLGVKTKFEIPEPLKTSFDCESAGDEVDSTIVDLTPSFD</sequence>
<keyword evidence="8" id="KW-0328">Glycosyltransferase</keyword>
<dbReference type="Pfam" id="PF00912">
    <property type="entry name" value="Transgly"/>
    <property type="match status" value="1"/>
</dbReference>
<evidence type="ECO:0000256" key="12">
    <source>
        <dbReference type="ARBA" id="ARBA00022984"/>
    </source>
</evidence>
<comment type="pathway">
    <text evidence="2">Cell wall biogenesis; peptidoglycan biosynthesis.</text>
</comment>
<dbReference type="Gene3D" id="3.40.710.10">
    <property type="entry name" value="DD-peptidase/beta-lactamase superfamily"/>
    <property type="match status" value="2"/>
</dbReference>
<evidence type="ECO:0000256" key="4">
    <source>
        <dbReference type="ARBA" id="ARBA00007739"/>
    </source>
</evidence>
<dbReference type="AlphaFoldDB" id="A0A098LKF6"/>
<evidence type="ECO:0000256" key="14">
    <source>
        <dbReference type="ARBA" id="ARBA00023268"/>
    </source>
</evidence>
<keyword evidence="10" id="KW-0378">Hydrolase</keyword>
<dbReference type="InterPro" id="IPR023346">
    <property type="entry name" value="Lysozyme-like_dom_sf"/>
</dbReference>
<comment type="similarity">
    <text evidence="3">In the C-terminal section; belongs to the transpeptidase family.</text>
</comment>
<evidence type="ECO:0000256" key="1">
    <source>
        <dbReference type="ARBA" id="ARBA00004236"/>
    </source>
</evidence>
<proteinExistence type="inferred from homology"/>
<dbReference type="GO" id="GO:0009252">
    <property type="term" value="P:peptidoglycan biosynthetic process"/>
    <property type="evidence" value="ECO:0007669"/>
    <property type="project" value="UniProtKB-KW"/>
</dbReference>
<dbReference type="GO" id="GO:0006508">
    <property type="term" value="P:proteolysis"/>
    <property type="evidence" value="ECO:0007669"/>
    <property type="project" value="UniProtKB-KW"/>
</dbReference>
<name>A0A098LKF6_9BACT</name>
<dbReference type="Gene3D" id="1.10.3810.10">
    <property type="entry name" value="Biosynthetic peptidoglycan transglycosylase-like"/>
    <property type="match status" value="1"/>
</dbReference>
<comment type="caution">
    <text evidence="21">The sequence shown here is derived from an EMBL/GenBank/DDBJ whole genome shotgun (WGS) entry which is preliminary data.</text>
</comment>
<keyword evidence="22" id="KW-1185">Reference proteome</keyword>
<reference evidence="21 22" key="1">
    <citation type="submission" date="2014-09" db="EMBL/GenBank/DDBJ databases">
        <title>Sporocytophaga myxococcoides PG-01 genome sequencing.</title>
        <authorList>
            <person name="Liu L."/>
            <person name="Gao P.J."/>
            <person name="Chen G.J."/>
            <person name="Wang L.S."/>
        </authorList>
    </citation>
    <scope>NUCLEOTIDE SEQUENCE [LARGE SCALE GENOMIC DNA]</scope>
    <source>
        <strain evidence="21 22">PG-01</strain>
    </source>
</reference>
<evidence type="ECO:0000313" key="22">
    <source>
        <dbReference type="Proteomes" id="UP000030185"/>
    </source>
</evidence>
<dbReference type="PANTHER" id="PTHR32282:SF11">
    <property type="entry name" value="PENICILLIN-BINDING PROTEIN 1B"/>
    <property type="match status" value="1"/>
</dbReference>
<organism evidence="21 22">
    <name type="scientific">Sporocytophaga myxococcoides</name>
    <dbReference type="NCBI Taxonomy" id="153721"/>
    <lineage>
        <taxon>Bacteria</taxon>
        <taxon>Pseudomonadati</taxon>
        <taxon>Bacteroidota</taxon>
        <taxon>Cytophagia</taxon>
        <taxon>Cytophagales</taxon>
        <taxon>Cytophagaceae</taxon>
        <taxon>Sporocytophaga</taxon>
    </lineage>
</organism>
<keyword evidence="13 18" id="KW-0472">Membrane</keyword>
<keyword evidence="11" id="KW-0133">Cell shape</keyword>
<gene>
    <name evidence="21" type="ORF">MYP_4680</name>
</gene>
<dbReference type="InterPro" id="IPR050396">
    <property type="entry name" value="Glycosyltr_51/Transpeptidase"/>
</dbReference>
<dbReference type="GO" id="GO:0008658">
    <property type="term" value="F:penicillin binding"/>
    <property type="evidence" value="ECO:0007669"/>
    <property type="project" value="InterPro"/>
</dbReference>
<dbReference type="InterPro" id="IPR036950">
    <property type="entry name" value="PBP_transglycosylase"/>
</dbReference>
<evidence type="ECO:0000256" key="10">
    <source>
        <dbReference type="ARBA" id="ARBA00022801"/>
    </source>
</evidence>
<dbReference type="EMBL" id="BBLT01000013">
    <property type="protein sequence ID" value="GAL87450.1"/>
    <property type="molecule type" value="Genomic_DNA"/>
</dbReference>
<keyword evidence="14" id="KW-0511">Multifunctional enzyme</keyword>
<dbReference type="GO" id="GO:0005886">
    <property type="term" value="C:plasma membrane"/>
    <property type="evidence" value="ECO:0007669"/>
    <property type="project" value="UniProtKB-SubCell"/>
</dbReference>
<keyword evidence="7" id="KW-0645">Protease</keyword>
<keyword evidence="18" id="KW-0812">Transmembrane</keyword>
<dbReference type="GO" id="GO:0008955">
    <property type="term" value="F:peptidoglycan glycosyltransferase activity"/>
    <property type="evidence" value="ECO:0007669"/>
    <property type="project" value="UniProtKB-EC"/>
</dbReference>
<keyword evidence="5" id="KW-1003">Cell membrane</keyword>
<evidence type="ECO:0000256" key="11">
    <source>
        <dbReference type="ARBA" id="ARBA00022960"/>
    </source>
</evidence>
<evidence type="ECO:0000256" key="3">
    <source>
        <dbReference type="ARBA" id="ARBA00007090"/>
    </source>
</evidence>
<evidence type="ECO:0000256" key="6">
    <source>
        <dbReference type="ARBA" id="ARBA00022645"/>
    </source>
</evidence>
<evidence type="ECO:0000256" key="9">
    <source>
        <dbReference type="ARBA" id="ARBA00022679"/>
    </source>
</evidence>
<accession>A0A098LKF6</accession>
<comment type="subcellular location">
    <subcellularLocation>
        <location evidence="1">Cell membrane</location>
    </subcellularLocation>
</comment>
<dbReference type="SUPFAM" id="SSF56601">
    <property type="entry name" value="beta-lactamase/transpeptidase-like"/>
    <property type="match status" value="1"/>
</dbReference>
<evidence type="ECO:0000256" key="16">
    <source>
        <dbReference type="ARBA" id="ARBA00034000"/>
    </source>
</evidence>
<dbReference type="PANTHER" id="PTHR32282">
    <property type="entry name" value="BINDING PROTEIN TRANSPEPTIDASE, PUTATIVE-RELATED"/>
    <property type="match status" value="1"/>
</dbReference>
<dbReference type="InterPro" id="IPR001460">
    <property type="entry name" value="PCN-bd_Tpept"/>
</dbReference>
<evidence type="ECO:0000256" key="17">
    <source>
        <dbReference type="ARBA" id="ARBA00049902"/>
    </source>
</evidence>
<protein>
    <submittedName>
        <fullName evidence="21">Uncharacterized protein</fullName>
    </submittedName>
</protein>
<feature type="domain" description="Glycosyl transferase family 51" evidence="20">
    <location>
        <begin position="70"/>
        <end position="245"/>
    </location>
</feature>
<evidence type="ECO:0000313" key="21">
    <source>
        <dbReference type="EMBL" id="GAL87450.1"/>
    </source>
</evidence>
<dbReference type="GO" id="GO:0030288">
    <property type="term" value="C:outer membrane-bounded periplasmic space"/>
    <property type="evidence" value="ECO:0007669"/>
    <property type="project" value="TreeGrafter"/>
</dbReference>
<feature type="transmembrane region" description="Helical" evidence="18">
    <location>
        <begin position="12"/>
        <end position="35"/>
    </location>
</feature>
<keyword evidence="15" id="KW-0961">Cell wall biogenesis/degradation</keyword>
<evidence type="ECO:0000259" key="19">
    <source>
        <dbReference type="Pfam" id="PF00905"/>
    </source>
</evidence>
<dbReference type="eggNOG" id="COG5009">
    <property type="taxonomic scope" value="Bacteria"/>
</dbReference>
<comment type="catalytic activity">
    <reaction evidence="17">
        <text>[GlcNAc-(1-&gt;4)-Mur2Ac(oyl-L-Ala-gamma-D-Glu-L-Lys-D-Ala-D-Ala)](n)-di-trans,octa-cis-undecaprenyl diphosphate + beta-D-GlcNAc-(1-&gt;4)-Mur2Ac(oyl-L-Ala-gamma-D-Glu-L-Lys-D-Ala-D-Ala)-di-trans,octa-cis-undecaprenyl diphosphate = [GlcNAc-(1-&gt;4)-Mur2Ac(oyl-L-Ala-gamma-D-Glu-L-Lys-D-Ala-D-Ala)](n+1)-di-trans,octa-cis-undecaprenyl diphosphate + di-trans,octa-cis-undecaprenyl diphosphate + H(+)</text>
        <dbReference type="Rhea" id="RHEA:23708"/>
        <dbReference type="Rhea" id="RHEA-COMP:9602"/>
        <dbReference type="Rhea" id="RHEA-COMP:9603"/>
        <dbReference type="ChEBI" id="CHEBI:15378"/>
        <dbReference type="ChEBI" id="CHEBI:58405"/>
        <dbReference type="ChEBI" id="CHEBI:60033"/>
        <dbReference type="ChEBI" id="CHEBI:78435"/>
        <dbReference type="EC" id="2.4.99.28"/>
    </reaction>
</comment>
<keyword evidence="18" id="KW-1133">Transmembrane helix</keyword>
<evidence type="ECO:0000256" key="7">
    <source>
        <dbReference type="ARBA" id="ARBA00022670"/>
    </source>
</evidence>
<keyword evidence="6" id="KW-0121">Carboxypeptidase</keyword>
<evidence type="ECO:0000256" key="8">
    <source>
        <dbReference type="ARBA" id="ARBA00022676"/>
    </source>
</evidence>
<dbReference type="SUPFAM" id="SSF53955">
    <property type="entry name" value="Lysozyme-like"/>
    <property type="match status" value="1"/>
</dbReference>
<evidence type="ECO:0000256" key="18">
    <source>
        <dbReference type="SAM" id="Phobius"/>
    </source>
</evidence>
<dbReference type="GO" id="GO:0071555">
    <property type="term" value="P:cell wall organization"/>
    <property type="evidence" value="ECO:0007669"/>
    <property type="project" value="UniProtKB-KW"/>
</dbReference>
<comment type="catalytic activity">
    <reaction evidence="16">
        <text>Preferential cleavage: (Ac)2-L-Lys-D-Ala-|-D-Ala. Also transpeptidation of peptidyl-alanyl moieties that are N-acyl substituents of D-alanine.</text>
        <dbReference type="EC" id="3.4.16.4"/>
    </reaction>
</comment>
<evidence type="ECO:0000256" key="15">
    <source>
        <dbReference type="ARBA" id="ARBA00023316"/>
    </source>
</evidence>
<feature type="domain" description="Penicillin-binding protein transpeptidase" evidence="19">
    <location>
        <begin position="419"/>
        <end position="661"/>
    </location>
</feature>
<evidence type="ECO:0000259" key="20">
    <source>
        <dbReference type="Pfam" id="PF00912"/>
    </source>
</evidence>
<dbReference type="Proteomes" id="UP000030185">
    <property type="component" value="Unassembled WGS sequence"/>
</dbReference>
<dbReference type="STRING" id="153721.MYP_4680"/>